<sequence length="65" mass="7337">MPITIKDENGDDKLLTDIEATALCQAASDEHWAREFTYTSKRDDPNHKAHPIAKKHTIDVSTVVF</sequence>
<name>A0A0F9DJ03_9ZZZZ</name>
<organism evidence="1">
    <name type="scientific">marine sediment metagenome</name>
    <dbReference type="NCBI Taxonomy" id="412755"/>
    <lineage>
        <taxon>unclassified sequences</taxon>
        <taxon>metagenomes</taxon>
        <taxon>ecological metagenomes</taxon>
    </lineage>
</organism>
<accession>A0A0F9DJ03</accession>
<feature type="non-terminal residue" evidence="1">
    <location>
        <position position="65"/>
    </location>
</feature>
<gene>
    <name evidence="1" type="ORF">LCGC14_2192880</name>
</gene>
<dbReference type="EMBL" id="LAZR01028746">
    <property type="protein sequence ID" value="KKL61678.1"/>
    <property type="molecule type" value="Genomic_DNA"/>
</dbReference>
<comment type="caution">
    <text evidence="1">The sequence shown here is derived from an EMBL/GenBank/DDBJ whole genome shotgun (WGS) entry which is preliminary data.</text>
</comment>
<proteinExistence type="predicted"/>
<reference evidence="1" key="1">
    <citation type="journal article" date="2015" name="Nature">
        <title>Complex archaea that bridge the gap between prokaryotes and eukaryotes.</title>
        <authorList>
            <person name="Spang A."/>
            <person name="Saw J.H."/>
            <person name="Jorgensen S.L."/>
            <person name="Zaremba-Niedzwiedzka K."/>
            <person name="Martijn J."/>
            <person name="Lind A.E."/>
            <person name="van Eijk R."/>
            <person name="Schleper C."/>
            <person name="Guy L."/>
            <person name="Ettema T.J."/>
        </authorList>
    </citation>
    <scope>NUCLEOTIDE SEQUENCE</scope>
</reference>
<protein>
    <submittedName>
        <fullName evidence="1">Uncharacterized protein</fullName>
    </submittedName>
</protein>
<dbReference type="AlphaFoldDB" id="A0A0F9DJ03"/>
<evidence type="ECO:0000313" key="1">
    <source>
        <dbReference type="EMBL" id="KKL61678.1"/>
    </source>
</evidence>